<reference evidence="1" key="1">
    <citation type="submission" date="2018-05" db="EMBL/GenBank/DDBJ databases">
        <authorList>
            <person name="Lanie J.A."/>
            <person name="Ng W.-L."/>
            <person name="Kazmierczak K.M."/>
            <person name="Andrzejewski T.M."/>
            <person name="Davidsen T.M."/>
            <person name="Wayne K.J."/>
            <person name="Tettelin H."/>
            <person name="Glass J.I."/>
            <person name="Rusch D."/>
            <person name="Podicherti R."/>
            <person name="Tsui H.-C.T."/>
            <person name="Winkler M.E."/>
        </authorList>
    </citation>
    <scope>NUCLEOTIDE SEQUENCE</scope>
</reference>
<organism evidence="1">
    <name type="scientific">marine metagenome</name>
    <dbReference type="NCBI Taxonomy" id="408172"/>
    <lineage>
        <taxon>unclassified sequences</taxon>
        <taxon>metagenomes</taxon>
        <taxon>ecological metagenomes</taxon>
    </lineage>
</organism>
<accession>A0A381YGW1</accession>
<protein>
    <submittedName>
        <fullName evidence="1">Uncharacterized protein</fullName>
    </submittedName>
</protein>
<gene>
    <name evidence="1" type="ORF">METZ01_LOCUS128706</name>
</gene>
<evidence type="ECO:0000313" key="1">
    <source>
        <dbReference type="EMBL" id="SVA75852.1"/>
    </source>
</evidence>
<sequence>MALLIGVVVKDKKTENIHHFADEFAFEDLKGESGVESAHHTKHHLTKEGQFALIMKQISDINGRIERLEKVLEEKS</sequence>
<name>A0A381YGW1_9ZZZZ</name>
<dbReference type="AlphaFoldDB" id="A0A381YGW1"/>
<dbReference type="EMBL" id="UINC01018128">
    <property type="protein sequence ID" value="SVA75852.1"/>
    <property type="molecule type" value="Genomic_DNA"/>
</dbReference>
<proteinExistence type="predicted"/>